<accession>A0AAN7W140</accession>
<dbReference type="PANTHER" id="PTHR24148">
    <property type="entry name" value="ANKYRIN REPEAT DOMAIN-CONTAINING PROTEIN 39 HOMOLOG-RELATED"/>
    <property type="match status" value="1"/>
</dbReference>
<comment type="caution">
    <text evidence="2">The sequence shown here is derived from an EMBL/GenBank/DDBJ whole genome shotgun (WGS) entry which is preliminary data.</text>
</comment>
<organism evidence="2 3">
    <name type="scientific">Elasticomyces elasticus</name>
    <dbReference type="NCBI Taxonomy" id="574655"/>
    <lineage>
        <taxon>Eukaryota</taxon>
        <taxon>Fungi</taxon>
        <taxon>Dikarya</taxon>
        <taxon>Ascomycota</taxon>
        <taxon>Pezizomycotina</taxon>
        <taxon>Dothideomycetes</taxon>
        <taxon>Dothideomycetidae</taxon>
        <taxon>Mycosphaerellales</taxon>
        <taxon>Teratosphaeriaceae</taxon>
        <taxon>Elasticomyces</taxon>
    </lineage>
</organism>
<dbReference type="Proteomes" id="UP001310594">
    <property type="component" value="Unassembled WGS sequence"/>
</dbReference>
<evidence type="ECO:0000313" key="3">
    <source>
        <dbReference type="Proteomes" id="UP001310594"/>
    </source>
</evidence>
<dbReference type="EMBL" id="JAVRQU010000011">
    <property type="protein sequence ID" value="KAK5697576.1"/>
    <property type="molecule type" value="Genomic_DNA"/>
</dbReference>
<sequence>MATAGAGCPSNGADNFYATDLVELSTQPSGQQVRLLVITPGLLGTLIDAKLLLSRIDDCPPYYALSYSWTTGAKEAEIQLEGRYPFKMTRHLERALQRIRQPTEIVYLWVDFICISQENLDERKAQVGLMADIYSRACCVLIWLGETGDPNSNEHVSFNEDCANTLSNLAEGDEGWWKRLWIVQELLLCSTPPTVHFGAHRFDLGGFVQEAVAFVHGWTGQRRRRRGQLTNRGITFILPDVENEAPYPELGMLWRLWTQFHQEQRHSDGQAGGKLYDLMVQHRSQLCSVPQDRVYALLSLTVEGAQNKFVADCIKPIERLYAEVTGHFLETVGYENGSWPILFNIWELGIPPLPTWSLDFREPRPLRAGALFGFLRQKTCEHPASTKLGAASRSLQTTPLLFVKLVLQRHMNEDQLESAWSQLEHELDVIDAGTWKSARIMADLRQLVLFTTDAGLAGLALSYEPGRSQDRAYRLAQEGDILAVPCGSPTPVILRRSHTNDLKEGSRGVFQLVNACFAAAVAEGKACFMHDDLEYSVWATLK</sequence>
<reference evidence="2" key="1">
    <citation type="submission" date="2023-08" db="EMBL/GenBank/DDBJ databases">
        <title>Black Yeasts Isolated from many extreme environments.</title>
        <authorList>
            <person name="Coleine C."/>
            <person name="Stajich J.E."/>
            <person name="Selbmann L."/>
        </authorList>
    </citation>
    <scope>NUCLEOTIDE SEQUENCE</scope>
    <source>
        <strain evidence="2">CCFEE 5810</strain>
    </source>
</reference>
<evidence type="ECO:0000259" key="1">
    <source>
        <dbReference type="Pfam" id="PF06985"/>
    </source>
</evidence>
<feature type="domain" description="Heterokaryon incompatibility" evidence="1">
    <location>
        <begin position="62"/>
        <end position="185"/>
    </location>
</feature>
<proteinExistence type="predicted"/>
<dbReference type="PANTHER" id="PTHR24148:SF64">
    <property type="entry name" value="HETEROKARYON INCOMPATIBILITY DOMAIN-CONTAINING PROTEIN"/>
    <property type="match status" value="1"/>
</dbReference>
<dbReference type="InterPro" id="IPR052895">
    <property type="entry name" value="HetReg/Transcr_Mod"/>
</dbReference>
<protein>
    <recommendedName>
        <fullName evidence="1">Heterokaryon incompatibility domain-containing protein</fullName>
    </recommendedName>
</protein>
<name>A0AAN7W140_9PEZI</name>
<evidence type="ECO:0000313" key="2">
    <source>
        <dbReference type="EMBL" id="KAK5697576.1"/>
    </source>
</evidence>
<dbReference type="AlphaFoldDB" id="A0AAN7W140"/>
<gene>
    <name evidence="2" type="ORF">LTR97_007714</name>
</gene>
<dbReference type="InterPro" id="IPR010730">
    <property type="entry name" value="HET"/>
</dbReference>
<dbReference type="Pfam" id="PF06985">
    <property type="entry name" value="HET"/>
    <property type="match status" value="1"/>
</dbReference>